<evidence type="ECO:0000313" key="2">
    <source>
        <dbReference type="Proteomes" id="UP000059419"/>
    </source>
</evidence>
<organism evidence="1 2">
    <name type="scientific">Duffyella gerundensis</name>
    <dbReference type="NCBI Taxonomy" id="1619313"/>
    <lineage>
        <taxon>Bacteria</taxon>
        <taxon>Pseudomonadati</taxon>
        <taxon>Pseudomonadota</taxon>
        <taxon>Gammaproteobacteria</taxon>
        <taxon>Enterobacterales</taxon>
        <taxon>Erwiniaceae</taxon>
        <taxon>Duffyella</taxon>
    </lineage>
</organism>
<dbReference type="AlphaFoldDB" id="A0A0U5L3Y2"/>
<dbReference type="OrthoDB" id="7066706at2"/>
<dbReference type="InterPro" id="IPR027417">
    <property type="entry name" value="P-loop_NTPase"/>
</dbReference>
<dbReference type="STRING" id="1619313.EM595_3266"/>
<protein>
    <submittedName>
        <fullName evidence="1">Uncharacterized protein</fullName>
    </submittedName>
</protein>
<proteinExistence type="predicted"/>
<dbReference type="Proteomes" id="UP000059419">
    <property type="component" value="Chromosome 1"/>
</dbReference>
<dbReference type="EMBL" id="LN907827">
    <property type="protein sequence ID" value="CUU25497.1"/>
    <property type="molecule type" value="Genomic_DNA"/>
</dbReference>
<keyword evidence="2" id="KW-1185">Reference proteome</keyword>
<dbReference type="PATRIC" id="fig|1619313.3.peg.3389"/>
<dbReference type="SUPFAM" id="SSF52540">
    <property type="entry name" value="P-loop containing nucleoside triphosphate hydrolases"/>
    <property type="match status" value="1"/>
</dbReference>
<dbReference type="Gene3D" id="3.40.50.300">
    <property type="entry name" value="P-loop containing nucleotide triphosphate hydrolases"/>
    <property type="match status" value="1"/>
</dbReference>
<reference evidence="2" key="1">
    <citation type="submission" date="2015-11" db="EMBL/GenBank/DDBJ databases">
        <authorList>
            <person name="Blom J."/>
        </authorList>
    </citation>
    <scope>NUCLEOTIDE SEQUENCE [LARGE SCALE GENOMIC DNA]</scope>
</reference>
<name>A0A0U5L3Y2_9GAMM</name>
<accession>A0A0U5L3Y2</accession>
<dbReference type="RefSeq" id="WP_071852536.1">
    <property type="nucleotide sequence ID" value="NZ_LN907827.1"/>
</dbReference>
<sequence length="366" mass="40722">MLLFPQKEERSSQAERVFYVISAQPERSQELASLLRLAGFPHIEVITRHITTITHLDIPAGTYGLLVDIEQDRLPEQIITALLALVPRSIWCGVVGDSDSITLAQRFADHGMRYFNLYAQRDAITEAAINGLTLSVRRNAISISILGCKGGAGSSYLAWQVANRIAQLRQVPTLMIQGAAASQDLDLLAGKKLSQEVTSVGKHLQVMFARQSQLPDLTSENFLNVNFVLFEQAIHTLTKEVQRHIAEHSACLVLVLDRSMTSIRVVRQAIELVESINRARQKSRRLLLCLNDVRPCTSEMLSQEDIEALLGRHIDILIPYQRKQAIAAATQSIPQIDVLVRLILGESPAVSSSLLKRLLPMARSRK</sequence>
<evidence type="ECO:0000313" key="1">
    <source>
        <dbReference type="EMBL" id="CUU25497.1"/>
    </source>
</evidence>
<dbReference type="KEGG" id="ege:EM595_3266"/>
<gene>
    <name evidence="1" type="ORF">EM595_3266</name>
</gene>